<comment type="similarity">
    <text evidence="1">Belongs to the glycosyltransferase 2 family.</text>
</comment>
<dbReference type="InterPro" id="IPR029044">
    <property type="entry name" value="Nucleotide-diphossugar_trans"/>
</dbReference>
<dbReference type="RefSeq" id="WP_161673304.1">
    <property type="nucleotide sequence ID" value="NZ_JAABLP010000001.1"/>
</dbReference>
<organism evidence="6 7">
    <name type="scientific">Pannonibacter tanglangensis</name>
    <dbReference type="NCBI Taxonomy" id="2750084"/>
    <lineage>
        <taxon>Bacteria</taxon>
        <taxon>Pseudomonadati</taxon>
        <taxon>Pseudomonadota</taxon>
        <taxon>Alphaproteobacteria</taxon>
        <taxon>Hyphomicrobiales</taxon>
        <taxon>Stappiaceae</taxon>
        <taxon>Pannonibacter</taxon>
    </lineage>
</organism>
<dbReference type="EMBL" id="JAABLP010000001">
    <property type="protein sequence ID" value="NBN62392.1"/>
    <property type="molecule type" value="Genomic_DNA"/>
</dbReference>
<evidence type="ECO:0000259" key="5">
    <source>
        <dbReference type="Pfam" id="PF00535"/>
    </source>
</evidence>
<evidence type="ECO:0000256" key="3">
    <source>
        <dbReference type="ARBA" id="ARBA00022679"/>
    </source>
</evidence>
<evidence type="ECO:0000256" key="1">
    <source>
        <dbReference type="ARBA" id="ARBA00006739"/>
    </source>
</evidence>
<evidence type="ECO:0000256" key="2">
    <source>
        <dbReference type="ARBA" id="ARBA00022676"/>
    </source>
</evidence>
<evidence type="ECO:0000256" key="4">
    <source>
        <dbReference type="SAM" id="MobiDB-lite"/>
    </source>
</evidence>
<evidence type="ECO:0000313" key="7">
    <source>
        <dbReference type="Proteomes" id="UP000541347"/>
    </source>
</evidence>
<evidence type="ECO:0000313" key="6">
    <source>
        <dbReference type="EMBL" id="NBN62392.1"/>
    </source>
</evidence>
<proteinExistence type="inferred from homology"/>
<dbReference type="Proteomes" id="UP000541347">
    <property type="component" value="Unassembled WGS sequence"/>
</dbReference>
<comment type="caution">
    <text evidence="6">The sequence shown here is derived from an EMBL/GenBank/DDBJ whole genome shotgun (WGS) entry which is preliminary data.</text>
</comment>
<feature type="compositionally biased region" description="Basic and acidic residues" evidence="4">
    <location>
        <begin position="347"/>
        <end position="356"/>
    </location>
</feature>
<feature type="compositionally biased region" description="Polar residues" evidence="4">
    <location>
        <begin position="337"/>
        <end position="346"/>
    </location>
</feature>
<protein>
    <submittedName>
        <fullName evidence="6">Glycosyltransferase</fullName>
    </submittedName>
</protein>
<sequence length="356" mass="40050">MTYAIVLISYNSTDHTVECVTSILASLGDWRVVVVENGSTTDCHDRISKLVAKSANEIGGTRVTCGLITALNKTTSSNQTLSEHIDDRIVIVRTDNDGFAAANNVGIELSRKLWDPKYYWLLNNDTVIKPNTGVLLYEHAENRPDLGIVGSSICYYDSPERLQGHGARFNVVTTRGAYIHHLERYDANYDEAAIERSISYVIGASMFVRRDFIEKIGLLEENYFLYFEELDWAVRAGKQFRMGICLPSRLFHKEGASIGTSTRGRPSRLATFFLSRSMVLFYARHFPWLLAIVFLRQCFNAARFVRCGDFENARAALDGLTSGLCDAVQKRAPKASPTVQSYLTPDNKTHDRPRPK</sequence>
<gene>
    <name evidence="6" type="ORF">GWI71_01740</name>
</gene>
<feature type="domain" description="Glycosyltransferase 2-like" evidence="5">
    <location>
        <begin position="79"/>
        <end position="216"/>
    </location>
</feature>
<reference evidence="6 7" key="1">
    <citation type="submission" date="2020-01" db="EMBL/GenBank/DDBJ databases">
        <authorList>
            <person name="Peng S.Y."/>
            <person name="Li J."/>
            <person name="Wang M."/>
            <person name="Wang L."/>
            <person name="Wang C.Q."/>
            <person name="Wang J.R."/>
        </authorList>
    </citation>
    <scope>NUCLEOTIDE SEQUENCE [LARGE SCALE GENOMIC DNA]</scope>
    <source>
        <strain evidence="6 7">XCT-34</strain>
    </source>
</reference>
<dbReference type="InterPro" id="IPR001173">
    <property type="entry name" value="Glyco_trans_2-like"/>
</dbReference>
<dbReference type="Pfam" id="PF00535">
    <property type="entry name" value="Glycos_transf_2"/>
    <property type="match status" value="1"/>
</dbReference>
<dbReference type="SUPFAM" id="SSF53448">
    <property type="entry name" value="Nucleotide-diphospho-sugar transferases"/>
    <property type="match status" value="1"/>
</dbReference>
<dbReference type="Gene3D" id="3.90.550.10">
    <property type="entry name" value="Spore Coat Polysaccharide Biosynthesis Protein SpsA, Chain A"/>
    <property type="match status" value="1"/>
</dbReference>
<dbReference type="PANTHER" id="PTHR43179">
    <property type="entry name" value="RHAMNOSYLTRANSFERASE WBBL"/>
    <property type="match status" value="1"/>
</dbReference>
<name>A0ABW9ZEE7_9HYPH</name>
<dbReference type="PANTHER" id="PTHR43179:SF12">
    <property type="entry name" value="GALACTOFURANOSYLTRANSFERASE GLFT2"/>
    <property type="match status" value="1"/>
</dbReference>
<accession>A0ABW9ZEE7</accession>
<keyword evidence="2" id="KW-0328">Glycosyltransferase</keyword>
<keyword evidence="3" id="KW-0808">Transferase</keyword>
<feature type="region of interest" description="Disordered" evidence="4">
    <location>
        <begin position="334"/>
        <end position="356"/>
    </location>
</feature>
<keyword evidence="7" id="KW-1185">Reference proteome</keyword>